<proteinExistence type="predicted"/>
<protein>
    <submittedName>
        <fullName evidence="1">Uncharacterized protein</fullName>
    </submittedName>
</protein>
<reference evidence="1 2" key="1">
    <citation type="submission" date="2015-05" db="EMBL/GenBank/DDBJ databases">
        <title>A genomic and transcriptomic approach to investigate the blue pigment phenotype in Pseudomonas fluorescens.</title>
        <authorList>
            <person name="Andreani N.A."/>
            <person name="Cardazzo B."/>
        </authorList>
    </citation>
    <scope>NUCLEOTIDE SEQUENCE [LARGE SCALE GENOMIC DNA]</scope>
    <source>
        <strain evidence="1 2">Ps_22</strain>
    </source>
</reference>
<dbReference type="AlphaFoldDB" id="A0A109LCA1"/>
<evidence type="ECO:0000313" key="2">
    <source>
        <dbReference type="Proteomes" id="UP000061348"/>
    </source>
</evidence>
<dbReference type="Proteomes" id="UP000061348">
    <property type="component" value="Unassembled WGS sequence"/>
</dbReference>
<sequence>MEQKLQSRAQPAWDETHKVPRLPWGMYTVSTQLPDATRTTHLRVPSLEMSSLTTSGPRTSAMALSLSRRALLTFVMASKSSTPKW</sequence>
<comment type="caution">
    <text evidence="1">The sequence shown here is derived from an EMBL/GenBank/DDBJ whole genome shotgun (WGS) entry which is preliminary data.</text>
</comment>
<accession>A0A109LCA1</accession>
<gene>
    <name evidence="1" type="ORF">PFLmoz3_05461</name>
</gene>
<dbReference type="EMBL" id="LCYA01000151">
    <property type="protein sequence ID" value="KWV84859.1"/>
    <property type="molecule type" value="Genomic_DNA"/>
</dbReference>
<organism evidence="1 2">
    <name type="scientific">Pseudomonas fluorescens</name>
    <dbReference type="NCBI Taxonomy" id="294"/>
    <lineage>
        <taxon>Bacteria</taxon>
        <taxon>Pseudomonadati</taxon>
        <taxon>Pseudomonadota</taxon>
        <taxon>Gammaproteobacteria</taxon>
        <taxon>Pseudomonadales</taxon>
        <taxon>Pseudomonadaceae</taxon>
        <taxon>Pseudomonas</taxon>
    </lineage>
</organism>
<evidence type="ECO:0000313" key="1">
    <source>
        <dbReference type="EMBL" id="KWV84859.1"/>
    </source>
</evidence>
<name>A0A109LCA1_PSEFL</name>